<evidence type="ECO:0000256" key="6">
    <source>
        <dbReference type="PROSITE-ProRule" id="PRU00169"/>
    </source>
</evidence>
<keyword evidence="3" id="KW-0805">Transcription regulation</keyword>
<dbReference type="FunFam" id="3.40.50.2300:FF:000001">
    <property type="entry name" value="DNA-binding response regulator PhoB"/>
    <property type="match status" value="1"/>
</dbReference>
<protein>
    <recommendedName>
        <fullName evidence="7">Response regulatory domain-containing protein</fullName>
    </recommendedName>
</protein>
<dbReference type="GO" id="GO:0006355">
    <property type="term" value="P:regulation of DNA-templated transcription"/>
    <property type="evidence" value="ECO:0007669"/>
    <property type="project" value="TreeGrafter"/>
</dbReference>
<keyword evidence="2" id="KW-0902">Two-component regulatory system</keyword>
<evidence type="ECO:0000256" key="3">
    <source>
        <dbReference type="ARBA" id="ARBA00023015"/>
    </source>
</evidence>
<dbReference type="Gene3D" id="3.40.50.2300">
    <property type="match status" value="1"/>
</dbReference>
<dbReference type="GO" id="GO:0032993">
    <property type="term" value="C:protein-DNA complex"/>
    <property type="evidence" value="ECO:0007669"/>
    <property type="project" value="TreeGrafter"/>
</dbReference>
<dbReference type="GO" id="GO:0000156">
    <property type="term" value="F:phosphorelay response regulator activity"/>
    <property type="evidence" value="ECO:0007669"/>
    <property type="project" value="TreeGrafter"/>
</dbReference>
<sequence length="251" mass="27604">MNPTHILIVDDESRIRLMLRTALESEGYGVEEAANGQEALEAVRRQVPDLMILDLSMPALDGIGVLQQLKSAPRHQKPRVIVLTAYGSILAAVKATRLGALDFLEKPVTPDELRQAVAGALQEVDEPPQAEVEIQEGGYRGALKSACEAMRQDNLPAAETLLMRAADLAGKDPAYFNLLGVLHELEGDERLARKFYGKAIAARGSYEPAQHNMQRLYELRTFGHSLKGIAMGDEAHLLTEWEARVREGQSI</sequence>
<keyword evidence="1 6" id="KW-0597">Phosphoprotein</keyword>
<proteinExistence type="predicted"/>
<feature type="modified residue" description="4-aspartylphosphate" evidence="6">
    <location>
        <position position="54"/>
    </location>
</feature>
<dbReference type="AlphaFoldDB" id="A0A1F6CQ99"/>
<dbReference type="PANTHER" id="PTHR48111:SF50">
    <property type="entry name" value="KDP OPERON TRANSCRIPTIONAL REGULATORY PROTEIN KDPE"/>
    <property type="match status" value="1"/>
</dbReference>
<dbReference type="SMART" id="SM00448">
    <property type="entry name" value="REC"/>
    <property type="match status" value="1"/>
</dbReference>
<dbReference type="EMBL" id="MFKF01000187">
    <property type="protein sequence ID" value="OGG51323.1"/>
    <property type="molecule type" value="Genomic_DNA"/>
</dbReference>
<dbReference type="GO" id="GO:0005829">
    <property type="term" value="C:cytosol"/>
    <property type="evidence" value="ECO:0007669"/>
    <property type="project" value="TreeGrafter"/>
</dbReference>
<dbReference type="Gene3D" id="1.25.40.10">
    <property type="entry name" value="Tetratricopeptide repeat domain"/>
    <property type="match status" value="1"/>
</dbReference>
<evidence type="ECO:0000256" key="4">
    <source>
        <dbReference type="ARBA" id="ARBA00023125"/>
    </source>
</evidence>
<keyword evidence="4" id="KW-0238">DNA-binding</keyword>
<dbReference type="InterPro" id="IPR011990">
    <property type="entry name" value="TPR-like_helical_dom_sf"/>
</dbReference>
<dbReference type="SUPFAM" id="SSF52172">
    <property type="entry name" value="CheY-like"/>
    <property type="match status" value="1"/>
</dbReference>
<dbReference type="GO" id="GO:0000976">
    <property type="term" value="F:transcription cis-regulatory region binding"/>
    <property type="evidence" value="ECO:0007669"/>
    <property type="project" value="TreeGrafter"/>
</dbReference>
<evidence type="ECO:0000256" key="2">
    <source>
        <dbReference type="ARBA" id="ARBA00023012"/>
    </source>
</evidence>
<feature type="domain" description="Response regulatory" evidence="7">
    <location>
        <begin position="5"/>
        <end position="121"/>
    </location>
</feature>
<dbReference type="InterPro" id="IPR039420">
    <property type="entry name" value="WalR-like"/>
</dbReference>
<reference evidence="8 9" key="1">
    <citation type="journal article" date="2016" name="Nat. Commun.">
        <title>Thousands of microbial genomes shed light on interconnected biogeochemical processes in an aquifer system.</title>
        <authorList>
            <person name="Anantharaman K."/>
            <person name="Brown C.T."/>
            <person name="Hug L.A."/>
            <person name="Sharon I."/>
            <person name="Castelle C.J."/>
            <person name="Probst A.J."/>
            <person name="Thomas B.C."/>
            <person name="Singh A."/>
            <person name="Wilkins M.J."/>
            <person name="Karaoz U."/>
            <person name="Brodie E.L."/>
            <person name="Williams K.H."/>
            <person name="Hubbard S.S."/>
            <person name="Banfield J.F."/>
        </authorList>
    </citation>
    <scope>NUCLEOTIDE SEQUENCE [LARGE SCALE GENOMIC DNA]</scope>
    <source>
        <strain evidence="9">RIFCSPLOWO2_12_FULL_64_10</strain>
    </source>
</reference>
<dbReference type="PANTHER" id="PTHR48111">
    <property type="entry name" value="REGULATOR OF RPOS"/>
    <property type="match status" value="1"/>
</dbReference>
<dbReference type="Pfam" id="PF00072">
    <property type="entry name" value="Response_reg"/>
    <property type="match status" value="1"/>
</dbReference>
<gene>
    <name evidence="8" type="ORF">A3F84_02980</name>
</gene>
<evidence type="ECO:0000256" key="1">
    <source>
        <dbReference type="ARBA" id="ARBA00022553"/>
    </source>
</evidence>
<organism evidence="8 9">
    <name type="scientific">Handelsmanbacteria sp. (strain RIFCSPLOWO2_12_FULL_64_10)</name>
    <dbReference type="NCBI Taxonomy" id="1817868"/>
    <lineage>
        <taxon>Bacteria</taxon>
        <taxon>Candidatus Handelsmaniibacteriota</taxon>
    </lineage>
</organism>
<dbReference type="SUPFAM" id="SSF48452">
    <property type="entry name" value="TPR-like"/>
    <property type="match status" value="1"/>
</dbReference>
<accession>A0A1F6CQ99</accession>
<evidence type="ECO:0000259" key="7">
    <source>
        <dbReference type="PROSITE" id="PS50110"/>
    </source>
</evidence>
<evidence type="ECO:0000313" key="8">
    <source>
        <dbReference type="EMBL" id="OGG51323.1"/>
    </source>
</evidence>
<dbReference type="Proteomes" id="UP000178606">
    <property type="component" value="Unassembled WGS sequence"/>
</dbReference>
<dbReference type="PROSITE" id="PS50110">
    <property type="entry name" value="RESPONSE_REGULATORY"/>
    <property type="match status" value="1"/>
</dbReference>
<evidence type="ECO:0000313" key="9">
    <source>
        <dbReference type="Proteomes" id="UP000178606"/>
    </source>
</evidence>
<evidence type="ECO:0000256" key="5">
    <source>
        <dbReference type="ARBA" id="ARBA00023163"/>
    </source>
</evidence>
<comment type="caution">
    <text evidence="8">The sequence shown here is derived from an EMBL/GenBank/DDBJ whole genome shotgun (WGS) entry which is preliminary data.</text>
</comment>
<dbReference type="InterPro" id="IPR001789">
    <property type="entry name" value="Sig_transdc_resp-reg_receiver"/>
</dbReference>
<dbReference type="InterPro" id="IPR011006">
    <property type="entry name" value="CheY-like_superfamily"/>
</dbReference>
<keyword evidence="5" id="KW-0804">Transcription</keyword>
<name>A0A1F6CQ99_HANXR</name>